<gene>
    <name evidence="2" type="ORF">MVEN_01910800</name>
</gene>
<feature type="compositionally biased region" description="Polar residues" evidence="1">
    <location>
        <begin position="57"/>
        <end position="66"/>
    </location>
</feature>
<feature type="region of interest" description="Disordered" evidence="1">
    <location>
        <begin position="425"/>
        <end position="464"/>
    </location>
</feature>
<name>A0A8H6XF36_9AGAR</name>
<organism evidence="2 3">
    <name type="scientific">Mycena venus</name>
    <dbReference type="NCBI Taxonomy" id="2733690"/>
    <lineage>
        <taxon>Eukaryota</taxon>
        <taxon>Fungi</taxon>
        <taxon>Dikarya</taxon>
        <taxon>Basidiomycota</taxon>
        <taxon>Agaricomycotina</taxon>
        <taxon>Agaricomycetes</taxon>
        <taxon>Agaricomycetidae</taxon>
        <taxon>Agaricales</taxon>
        <taxon>Marasmiineae</taxon>
        <taxon>Mycenaceae</taxon>
        <taxon>Mycena</taxon>
    </lineage>
</organism>
<keyword evidence="3" id="KW-1185">Reference proteome</keyword>
<feature type="compositionally biased region" description="Low complexity" evidence="1">
    <location>
        <begin position="116"/>
        <end position="134"/>
    </location>
</feature>
<dbReference type="OrthoDB" id="5594977at2759"/>
<protein>
    <recommendedName>
        <fullName evidence="4">Maintenance of telomere capping protein 1</fullName>
    </recommendedName>
</protein>
<feature type="region of interest" description="Disordered" evidence="1">
    <location>
        <begin position="1"/>
        <end position="134"/>
    </location>
</feature>
<evidence type="ECO:0000313" key="3">
    <source>
        <dbReference type="Proteomes" id="UP000620124"/>
    </source>
</evidence>
<evidence type="ECO:0008006" key="4">
    <source>
        <dbReference type="Google" id="ProtNLM"/>
    </source>
</evidence>
<evidence type="ECO:0000256" key="1">
    <source>
        <dbReference type="SAM" id="MobiDB-lite"/>
    </source>
</evidence>
<dbReference type="AlphaFoldDB" id="A0A8H6XF36"/>
<dbReference type="EMBL" id="JACAZI010000019">
    <property type="protein sequence ID" value="KAF7339932.1"/>
    <property type="molecule type" value="Genomic_DNA"/>
</dbReference>
<proteinExistence type="predicted"/>
<evidence type="ECO:0000313" key="2">
    <source>
        <dbReference type="EMBL" id="KAF7339932.1"/>
    </source>
</evidence>
<dbReference type="Pfam" id="PF10310">
    <property type="entry name" value="DUF5427"/>
    <property type="match status" value="1"/>
</dbReference>
<dbReference type="InterPro" id="IPR018814">
    <property type="entry name" value="DUF5427"/>
</dbReference>
<dbReference type="PANTHER" id="PTHR28265:SF1">
    <property type="entry name" value="MAINTENANCE OF TELOMERE CAPPING PROTEIN 1"/>
    <property type="match status" value="1"/>
</dbReference>
<comment type="caution">
    <text evidence="2">The sequence shown here is derived from an EMBL/GenBank/DDBJ whole genome shotgun (WGS) entry which is preliminary data.</text>
</comment>
<dbReference type="PANTHER" id="PTHR28265">
    <property type="entry name" value="MAINTENANCE OF TELOMERE CAPPING PROTEIN 1"/>
    <property type="match status" value="1"/>
</dbReference>
<accession>A0A8H6XF36</accession>
<reference evidence="2" key="1">
    <citation type="submission" date="2020-05" db="EMBL/GenBank/DDBJ databases">
        <title>Mycena genomes resolve the evolution of fungal bioluminescence.</title>
        <authorList>
            <person name="Tsai I.J."/>
        </authorList>
    </citation>
    <scope>NUCLEOTIDE SEQUENCE</scope>
    <source>
        <strain evidence="2">CCC161011</strain>
    </source>
</reference>
<dbReference type="Proteomes" id="UP000620124">
    <property type="component" value="Unassembled WGS sequence"/>
</dbReference>
<sequence>MSKSKSKQEEALAFLDDLDSFTPPDAPAATTGDTVAPAQAGPGGEAEVLAFIDEITQKSAEPTPRSSAHLVERPASRTGTPTVRKSTERVRLGVGAGGGTSLLRTPSSQSLRKDAAATTAAAPETVTNASSSSSGGWGLGWGNVWSSASSVIQQAKSAVDEQVKYLPKNEQARKWGEGMIEYAKTAQLDKLGQDFKRVGLSTLTDILNVVAPPISEHEVIQVWLSHDMQGYEGIESLVYRALARIMEQVEGGDLIVNRGNESRPKETADIPRDLGAVEGFEAAVKLAQANLDELMKTNTKATTASAKPESSVQTPTTYSHLYLRIQPFLTSFAFPASSQVTSEGESAPEPAQQLQFLIYLCDPSHKLTQSTVTQCVPGDWLAEGMWEKYEWVEDLMAEALRVGVEVIGQEYVVKRMGWGSAETAKAKATEAESESKTDNVVGEPGELVEKPKLGGGDVTTCVNE</sequence>
<feature type="compositionally biased region" description="Basic and acidic residues" evidence="1">
    <location>
        <begin position="425"/>
        <end position="437"/>
    </location>
</feature>
<feature type="compositionally biased region" description="Basic and acidic residues" evidence="1">
    <location>
        <begin position="1"/>
        <end position="10"/>
    </location>
</feature>